<feature type="compositionally biased region" description="Pro residues" evidence="1">
    <location>
        <begin position="56"/>
        <end position="65"/>
    </location>
</feature>
<dbReference type="AlphaFoldDB" id="A0A4R0RCI0"/>
<dbReference type="EMBL" id="RWJN01000644">
    <property type="protein sequence ID" value="TCD60174.1"/>
    <property type="molecule type" value="Genomic_DNA"/>
</dbReference>
<name>A0A4R0RCI0_9APHY</name>
<reference evidence="2 3" key="1">
    <citation type="submission" date="2018-11" db="EMBL/GenBank/DDBJ databases">
        <title>Genome assembly of Steccherinum ochraceum LE-BIN_3174, the white-rot fungus of the Steccherinaceae family (The Residual Polyporoid clade, Polyporales, Basidiomycota).</title>
        <authorList>
            <person name="Fedorova T.V."/>
            <person name="Glazunova O.A."/>
            <person name="Landesman E.O."/>
            <person name="Moiseenko K.V."/>
            <person name="Psurtseva N.V."/>
            <person name="Savinova O.S."/>
            <person name="Shakhova N.V."/>
            <person name="Tyazhelova T.V."/>
            <person name="Vasina D.V."/>
        </authorList>
    </citation>
    <scope>NUCLEOTIDE SEQUENCE [LARGE SCALE GENOMIC DNA]</scope>
    <source>
        <strain evidence="2 3">LE-BIN_3174</strain>
    </source>
</reference>
<organism evidence="2 3">
    <name type="scientific">Steccherinum ochraceum</name>
    <dbReference type="NCBI Taxonomy" id="92696"/>
    <lineage>
        <taxon>Eukaryota</taxon>
        <taxon>Fungi</taxon>
        <taxon>Dikarya</taxon>
        <taxon>Basidiomycota</taxon>
        <taxon>Agaricomycotina</taxon>
        <taxon>Agaricomycetes</taxon>
        <taxon>Polyporales</taxon>
        <taxon>Steccherinaceae</taxon>
        <taxon>Steccherinum</taxon>
    </lineage>
</organism>
<proteinExistence type="predicted"/>
<evidence type="ECO:0000256" key="1">
    <source>
        <dbReference type="SAM" id="MobiDB-lite"/>
    </source>
</evidence>
<sequence length="84" mass="9370">MAAHHPSQMPRQQQLPRLFIPGGMNAMNAQQPVNFNDNPALFSPALPTSIQHGMHPPFPIQPPLHHPLQTPMQQNFFPQPPNAP</sequence>
<dbReference type="STRING" id="92696.A0A4R0RCI0"/>
<protein>
    <submittedName>
        <fullName evidence="2">Uncharacterized protein</fullName>
    </submittedName>
</protein>
<feature type="compositionally biased region" description="Low complexity" evidence="1">
    <location>
        <begin position="66"/>
        <end position="77"/>
    </location>
</feature>
<comment type="caution">
    <text evidence="2">The sequence shown here is derived from an EMBL/GenBank/DDBJ whole genome shotgun (WGS) entry which is preliminary data.</text>
</comment>
<accession>A0A4R0RCI0</accession>
<gene>
    <name evidence="2" type="ORF">EIP91_010609</name>
</gene>
<dbReference type="Proteomes" id="UP000292702">
    <property type="component" value="Unassembled WGS sequence"/>
</dbReference>
<feature type="region of interest" description="Disordered" evidence="1">
    <location>
        <begin position="38"/>
        <end position="84"/>
    </location>
</feature>
<feature type="non-terminal residue" evidence="2">
    <location>
        <position position="84"/>
    </location>
</feature>
<evidence type="ECO:0000313" key="2">
    <source>
        <dbReference type="EMBL" id="TCD60174.1"/>
    </source>
</evidence>
<evidence type="ECO:0000313" key="3">
    <source>
        <dbReference type="Proteomes" id="UP000292702"/>
    </source>
</evidence>
<keyword evidence="3" id="KW-1185">Reference proteome</keyword>